<sequence length="129" mass="15317">MEKNDKIELSTIEELPRNYRETVEEMEIDMDTVKRGKTAQETRDFITARALHKQMIEDDNNTRFLNGLSVDEFEELFAPPPNVIKRPQAILDRGKAPEKIYKKFPERLTWGTYRLMTFTSKNYLFNKQL</sequence>
<proteinExistence type="predicted"/>
<evidence type="ECO:0000313" key="1">
    <source>
        <dbReference type="EMBL" id="GAG93517.1"/>
    </source>
</evidence>
<gene>
    <name evidence="1" type="ORF">S01H4_44736</name>
</gene>
<protein>
    <submittedName>
        <fullName evidence="1">Uncharacterized protein</fullName>
    </submittedName>
</protein>
<accession>X1CKJ4</accession>
<dbReference type="AlphaFoldDB" id="X1CKJ4"/>
<name>X1CKJ4_9ZZZZ</name>
<feature type="non-terminal residue" evidence="1">
    <location>
        <position position="129"/>
    </location>
</feature>
<dbReference type="EMBL" id="BART01024838">
    <property type="protein sequence ID" value="GAG93517.1"/>
    <property type="molecule type" value="Genomic_DNA"/>
</dbReference>
<reference evidence="1" key="1">
    <citation type="journal article" date="2014" name="Front. Microbiol.">
        <title>High frequency of phylogenetically diverse reductive dehalogenase-homologous genes in deep subseafloor sedimentary metagenomes.</title>
        <authorList>
            <person name="Kawai M."/>
            <person name="Futagami T."/>
            <person name="Toyoda A."/>
            <person name="Takaki Y."/>
            <person name="Nishi S."/>
            <person name="Hori S."/>
            <person name="Arai W."/>
            <person name="Tsubouchi T."/>
            <person name="Morono Y."/>
            <person name="Uchiyama I."/>
            <person name="Ito T."/>
            <person name="Fujiyama A."/>
            <person name="Inagaki F."/>
            <person name="Takami H."/>
        </authorList>
    </citation>
    <scope>NUCLEOTIDE SEQUENCE</scope>
    <source>
        <strain evidence="1">Expedition CK06-06</strain>
    </source>
</reference>
<comment type="caution">
    <text evidence="1">The sequence shown here is derived from an EMBL/GenBank/DDBJ whole genome shotgun (WGS) entry which is preliminary data.</text>
</comment>
<organism evidence="1">
    <name type="scientific">marine sediment metagenome</name>
    <dbReference type="NCBI Taxonomy" id="412755"/>
    <lineage>
        <taxon>unclassified sequences</taxon>
        <taxon>metagenomes</taxon>
        <taxon>ecological metagenomes</taxon>
    </lineage>
</organism>